<proteinExistence type="inferred from homology"/>
<dbReference type="Proteomes" id="UP001476247">
    <property type="component" value="Unassembled WGS sequence"/>
</dbReference>
<name>A0ABP9XK80_9FUNG</name>
<feature type="compositionally biased region" description="Polar residues" evidence="2">
    <location>
        <begin position="11"/>
        <end position="33"/>
    </location>
</feature>
<dbReference type="PANTHER" id="PTHR19305:SF9">
    <property type="entry name" value="SYNAPTOSOMAL-ASSOCIATED PROTEIN 29"/>
    <property type="match status" value="1"/>
</dbReference>
<comment type="similarity">
    <text evidence="1">Belongs to the SNAP-25 family.</text>
</comment>
<dbReference type="PANTHER" id="PTHR19305">
    <property type="entry name" value="SYNAPTOSOMAL ASSOCIATED PROTEIN"/>
    <property type="match status" value="1"/>
</dbReference>
<dbReference type="CDD" id="cd15886">
    <property type="entry name" value="SNARE_SEC9N"/>
    <property type="match status" value="1"/>
</dbReference>
<dbReference type="SMART" id="SM00397">
    <property type="entry name" value="t_SNARE"/>
    <property type="match status" value="2"/>
</dbReference>
<evidence type="ECO:0000313" key="5">
    <source>
        <dbReference type="Proteomes" id="UP001476247"/>
    </source>
</evidence>
<dbReference type="Gene3D" id="1.20.5.110">
    <property type="match status" value="2"/>
</dbReference>
<evidence type="ECO:0000259" key="3">
    <source>
        <dbReference type="PROSITE" id="PS50192"/>
    </source>
</evidence>
<keyword evidence="5" id="KW-1185">Reference proteome</keyword>
<gene>
    <name evidence="4" type="ORF">HPULCUR_000561</name>
</gene>
<evidence type="ECO:0000256" key="1">
    <source>
        <dbReference type="ARBA" id="ARBA00009480"/>
    </source>
</evidence>
<accession>A0ABP9XK80</accession>
<protein>
    <recommendedName>
        <fullName evidence="3">t-SNARE coiled-coil homology domain-containing protein</fullName>
    </recommendedName>
</protein>
<feature type="domain" description="T-SNARE coiled-coil homology" evidence="3">
    <location>
        <begin position="263"/>
        <end position="325"/>
    </location>
</feature>
<dbReference type="SUPFAM" id="SSF58038">
    <property type="entry name" value="SNARE fusion complex"/>
    <property type="match status" value="2"/>
</dbReference>
<dbReference type="EMBL" id="BAABUJ010000004">
    <property type="protein sequence ID" value="GAA5795207.1"/>
    <property type="molecule type" value="Genomic_DNA"/>
</dbReference>
<feature type="compositionally biased region" description="Polar residues" evidence="2">
    <location>
        <begin position="73"/>
        <end position="93"/>
    </location>
</feature>
<feature type="compositionally biased region" description="Basic and acidic residues" evidence="2">
    <location>
        <begin position="1"/>
        <end position="10"/>
    </location>
</feature>
<evidence type="ECO:0000313" key="4">
    <source>
        <dbReference type="EMBL" id="GAA5795207.1"/>
    </source>
</evidence>
<feature type="region of interest" description="Disordered" evidence="2">
    <location>
        <begin position="1"/>
        <end position="104"/>
    </location>
</feature>
<evidence type="ECO:0000256" key="2">
    <source>
        <dbReference type="SAM" id="MobiDB-lite"/>
    </source>
</evidence>
<dbReference type="InterPro" id="IPR000727">
    <property type="entry name" value="T_SNARE_dom"/>
</dbReference>
<comment type="caution">
    <text evidence="4">The sequence shown here is derived from an EMBL/GenBank/DDBJ whole genome shotgun (WGS) entry which is preliminary data.</text>
</comment>
<sequence length="326" mass="37279">MKFWKKEKAKSTNPFETDNDNSSQFSHTATLTEPTEKPSRHSSSVKSSRYSTPSPEPIKNYSQNRRNLFDSVTEPTQRYDSSGQEDAYNSSKLNDNEEDQEVAQVQRQIRNVKQDSLASTRNALQKISEAEAAATNTMGMLGTQSSQIANVDRNLDLSKGYSDKASSQAGELKQLNRSIFIPVIKNPFNKSSRERKAMEKISREHKDHLNERDDIRKFEYESSARFEDTQRKVNQEKITEGYHRGRTQSDRHRYQFEPDEEDDAIEDEIDTNLDLLGDATTRLRTMAVSMNEELGSQNKQLNKLNKKVDPISAKLLSTTHTLDSTK</sequence>
<dbReference type="PROSITE" id="PS50192">
    <property type="entry name" value="T_SNARE"/>
    <property type="match status" value="1"/>
</dbReference>
<feature type="compositionally biased region" description="Low complexity" evidence="2">
    <location>
        <begin position="41"/>
        <end position="53"/>
    </location>
</feature>
<organism evidence="4 5">
    <name type="scientific">Helicostylum pulchrum</name>
    <dbReference type="NCBI Taxonomy" id="562976"/>
    <lineage>
        <taxon>Eukaryota</taxon>
        <taxon>Fungi</taxon>
        <taxon>Fungi incertae sedis</taxon>
        <taxon>Mucoromycota</taxon>
        <taxon>Mucoromycotina</taxon>
        <taxon>Mucoromycetes</taxon>
        <taxon>Mucorales</taxon>
        <taxon>Mucorineae</taxon>
        <taxon>Mucoraceae</taxon>
        <taxon>Helicostylum</taxon>
    </lineage>
</organism>
<reference evidence="4 5" key="1">
    <citation type="submission" date="2024-04" db="EMBL/GenBank/DDBJ databases">
        <title>genome sequences of Mucor flavus KT1a and Helicostylum pulchrum KT1b strains isolation_sourced from the surface of a dry-aged beef.</title>
        <authorList>
            <person name="Toyotome T."/>
            <person name="Hosono M."/>
            <person name="Torimaru M."/>
            <person name="Fukuda K."/>
            <person name="Mikami N."/>
        </authorList>
    </citation>
    <scope>NUCLEOTIDE SEQUENCE [LARGE SCALE GENOMIC DNA]</scope>
    <source>
        <strain evidence="4 5">KT1b</strain>
    </source>
</reference>